<protein>
    <recommendedName>
        <fullName evidence="5">FAD-binding PCMH-type domain-containing protein</fullName>
    </recommendedName>
</protein>
<dbReference type="PANTHER" id="PTHR13878">
    <property type="entry name" value="GULONOLACTONE OXIDASE"/>
    <property type="match status" value="1"/>
</dbReference>
<organism evidence="3 4">
    <name type="scientific">Flemingia macrophylla</name>
    <dbReference type="NCBI Taxonomy" id="520843"/>
    <lineage>
        <taxon>Eukaryota</taxon>
        <taxon>Viridiplantae</taxon>
        <taxon>Streptophyta</taxon>
        <taxon>Embryophyta</taxon>
        <taxon>Tracheophyta</taxon>
        <taxon>Spermatophyta</taxon>
        <taxon>Magnoliopsida</taxon>
        <taxon>eudicotyledons</taxon>
        <taxon>Gunneridae</taxon>
        <taxon>Pentapetalae</taxon>
        <taxon>rosids</taxon>
        <taxon>fabids</taxon>
        <taxon>Fabales</taxon>
        <taxon>Fabaceae</taxon>
        <taxon>Papilionoideae</taxon>
        <taxon>50 kb inversion clade</taxon>
        <taxon>NPAAA clade</taxon>
        <taxon>indigoferoid/millettioid clade</taxon>
        <taxon>Phaseoleae</taxon>
        <taxon>Flemingia</taxon>
    </lineage>
</organism>
<dbReference type="InterPro" id="IPR016169">
    <property type="entry name" value="FAD-bd_PCMH_sub2"/>
</dbReference>
<dbReference type="InterPro" id="IPR036318">
    <property type="entry name" value="FAD-bd_PCMH-like_sf"/>
</dbReference>
<dbReference type="GO" id="GO:0016491">
    <property type="term" value="F:oxidoreductase activity"/>
    <property type="evidence" value="ECO:0007669"/>
    <property type="project" value="UniProtKB-KW"/>
</dbReference>
<evidence type="ECO:0000313" key="4">
    <source>
        <dbReference type="Proteomes" id="UP001603857"/>
    </source>
</evidence>
<evidence type="ECO:0000256" key="2">
    <source>
        <dbReference type="ARBA" id="ARBA00023002"/>
    </source>
</evidence>
<keyword evidence="2" id="KW-0560">Oxidoreductase</keyword>
<dbReference type="Gene3D" id="3.30.465.10">
    <property type="match status" value="1"/>
</dbReference>
<evidence type="ECO:0000313" key="3">
    <source>
        <dbReference type="EMBL" id="KAL2327195.1"/>
    </source>
</evidence>
<sequence length="186" mass="20389">MRWKFAKTHRGAALWTLSTQTHRLALGQRGLSTEHSNPALSIEVARIECPVLSAGTLMWCTSLLCVMFSDISALIKFSNSLSTPFTIAPRGQAHSTLGQAMAQGYCYTDVGGEQLWIDVLNATLKHGLTPLSFTNYLHLTAGGTLSNVGIIGQTFRFGPQISNVLELDVVTGVHDIFYRPRVFNLH</sequence>
<dbReference type="AlphaFoldDB" id="A0ABD1LUH9"/>
<keyword evidence="4" id="KW-1185">Reference proteome</keyword>
<comment type="similarity">
    <text evidence="1">Belongs to the oxygen-dependent FAD-linked oxidoreductase family.</text>
</comment>
<proteinExistence type="inferred from homology"/>
<dbReference type="InterPro" id="IPR050432">
    <property type="entry name" value="FAD-linked_Oxidoreductases_BP"/>
</dbReference>
<comment type="caution">
    <text evidence="3">The sequence shown here is derived from an EMBL/GenBank/DDBJ whole genome shotgun (WGS) entry which is preliminary data.</text>
</comment>
<dbReference type="Proteomes" id="UP001603857">
    <property type="component" value="Unassembled WGS sequence"/>
</dbReference>
<dbReference type="SUPFAM" id="SSF56176">
    <property type="entry name" value="FAD-binding/transporter-associated domain-like"/>
    <property type="match status" value="1"/>
</dbReference>
<dbReference type="InterPro" id="IPR016167">
    <property type="entry name" value="FAD-bd_PCMH_sub1"/>
</dbReference>
<evidence type="ECO:0008006" key="5">
    <source>
        <dbReference type="Google" id="ProtNLM"/>
    </source>
</evidence>
<name>A0ABD1LUH9_9FABA</name>
<dbReference type="Gene3D" id="3.30.43.10">
    <property type="entry name" value="Uridine Diphospho-n-acetylenolpyruvylglucosamine Reductase, domain 2"/>
    <property type="match status" value="1"/>
</dbReference>
<dbReference type="PANTHER" id="PTHR13878:SF115">
    <property type="entry name" value="CYTOKININ DEHYDROGENASE"/>
    <property type="match status" value="1"/>
</dbReference>
<dbReference type="EMBL" id="JBGMDY010000007">
    <property type="protein sequence ID" value="KAL2327195.1"/>
    <property type="molecule type" value="Genomic_DNA"/>
</dbReference>
<accession>A0ABD1LUH9</accession>
<reference evidence="3 4" key="1">
    <citation type="submission" date="2024-08" db="EMBL/GenBank/DDBJ databases">
        <title>Insights into the chromosomal genome structure of Flemingia macrophylla.</title>
        <authorList>
            <person name="Ding Y."/>
            <person name="Zhao Y."/>
            <person name="Bi W."/>
            <person name="Wu M."/>
            <person name="Zhao G."/>
            <person name="Gong Y."/>
            <person name="Li W."/>
            <person name="Zhang P."/>
        </authorList>
    </citation>
    <scope>NUCLEOTIDE SEQUENCE [LARGE SCALE GENOMIC DNA]</scope>
    <source>
        <strain evidence="3">DYQJB</strain>
        <tissue evidence="3">Leaf</tissue>
    </source>
</reference>
<evidence type="ECO:0000256" key="1">
    <source>
        <dbReference type="ARBA" id="ARBA00005466"/>
    </source>
</evidence>
<gene>
    <name evidence="3" type="ORF">Fmac_020622</name>
</gene>